<evidence type="ECO:0000256" key="5">
    <source>
        <dbReference type="ARBA" id="ARBA00023004"/>
    </source>
</evidence>
<dbReference type="InterPro" id="IPR044861">
    <property type="entry name" value="IPNS-like_FE2OG_OXY"/>
</dbReference>
<comment type="pathway">
    <text evidence="2">Hormone biosynthesis.</text>
</comment>
<dbReference type="GO" id="GO:0046872">
    <property type="term" value="F:metal ion binding"/>
    <property type="evidence" value="ECO:0007669"/>
    <property type="project" value="UniProtKB-KW"/>
</dbReference>
<name>A0A8B8MM53_ABRPR</name>
<evidence type="ECO:0000259" key="10">
    <source>
        <dbReference type="PROSITE" id="PS51471"/>
    </source>
</evidence>
<comment type="catalytic activity">
    <reaction evidence="8">
        <text>gibberellin A12 + 2 2-oxoglutarate + 3 O2 + H(+) = gibberellin A9 + 2 succinate + 3 CO2 + 2 H2O</text>
        <dbReference type="Rhea" id="RHEA:60772"/>
        <dbReference type="ChEBI" id="CHEBI:15377"/>
        <dbReference type="ChEBI" id="CHEBI:15378"/>
        <dbReference type="ChEBI" id="CHEBI:15379"/>
        <dbReference type="ChEBI" id="CHEBI:16526"/>
        <dbReference type="ChEBI" id="CHEBI:16810"/>
        <dbReference type="ChEBI" id="CHEBI:30031"/>
        <dbReference type="ChEBI" id="CHEBI:58627"/>
        <dbReference type="ChEBI" id="CHEBI:73255"/>
    </reaction>
    <physiologicalReaction direction="left-to-right" evidence="8">
        <dbReference type="Rhea" id="RHEA:60773"/>
    </physiologicalReaction>
</comment>
<protein>
    <submittedName>
        <fullName evidence="12">Gibberellin 20 oxidase 3-like</fullName>
    </submittedName>
</protein>
<dbReference type="OrthoDB" id="288590at2759"/>
<dbReference type="FunFam" id="2.60.120.330:FF:000003">
    <property type="entry name" value="Gibberellin 20 oxidase 2"/>
    <property type="match status" value="1"/>
</dbReference>
<dbReference type="RefSeq" id="XP_027368314.1">
    <property type="nucleotide sequence ID" value="XM_027512513.1"/>
</dbReference>
<dbReference type="GeneID" id="113874276"/>
<dbReference type="Pfam" id="PF03171">
    <property type="entry name" value="2OG-FeII_Oxy"/>
    <property type="match status" value="1"/>
</dbReference>
<comment type="pathway">
    <text evidence="6">Plant hormone biosynthesis; gibberellin biosynthesis.</text>
</comment>
<gene>
    <name evidence="12" type="primary">LOC113874276</name>
</gene>
<dbReference type="PANTHER" id="PTHR47990">
    <property type="entry name" value="2-OXOGLUTARATE (2OG) AND FE(II)-DEPENDENT OXYGENASE SUPERFAMILY PROTEIN-RELATED"/>
    <property type="match status" value="1"/>
</dbReference>
<dbReference type="GO" id="GO:0009686">
    <property type="term" value="P:gibberellin biosynthetic process"/>
    <property type="evidence" value="ECO:0007669"/>
    <property type="project" value="UniProtKB-ARBA"/>
</dbReference>
<reference evidence="12" key="2">
    <citation type="submission" date="2025-08" db="UniProtKB">
        <authorList>
            <consortium name="RefSeq"/>
        </authorList>
    </citation>
    <scope>IDENTIFICATION</scope>
    <source>
        <tissue evidence="12">Young leaves</tissue>
    </source>
</reference>
<keyword evidence="4 9" id="KW-0560">Oxidoreductase</keyword>
<evidence type="ECO:0000313" key="12">
    <source>
        <dbReference type="RefSeq" id="XP_027368314.1"/>
    </source>
</evidence>
<keyword evidence="5 9" id="KW-0408">Iron</keyword>
<dbReference type="AlphaFoldDB" id="A0A8B8MM53"/>
<evidence type="ECO:0000313" key="11">
    <source>
        <dbReference type="Proteomes" id="UP000694853"/>
    </source>
</evidence>
<dbReference type="Proteomes" id="UP000694853">
    <property type="component" value="Unplaced"/>
</dbReference>
<feature type="domain" description="Fe2OG dioxygenase" evidence="10">
    <location>
        <begin position="213"/>
        <end position="313"/>
    </location>
</feature>
<evidence type="ECO:0000256" key="7">
    <source>
        <dbReference type="ARBA" id="ARBA00043997"/>
    </source>
</evidence>
<evidence type="ECO:0000256" key="9">
    <source>
        <dbReference type="RuleBase" id="RU003682"/>
    </source>
</evidence>
<dbReference type="Gene3D" id="2.60.120.330">
    <property type="entry name" value="B-lactam Antibiotic, Isopenicillin N Synthase, Chain"/>
    <property type="match status" value="1"/>
</dbReference>
<evidence type="ECO:0000256" key="3">
    <source>
        <dbReference type="ARBA" id="ARBA00022723"/>
    </source>
</evidence>
<comment type="cofactor">
    <cofactor evidence="1">
        <name>L-ascorbate</name>
        <dbReference type="ChEBI" id="CHEBI:38290"/>
    </cofactor>
</comment>
<dbReference type="Pfam" id="PF14226">
    <property type="entry name" value="DIOX_N"/>
    <property type="match status" value="1"/>
</dbReference>
<proteinExistence type="inferred from homology"/>
<evidence type="ECO:0000256" key="4">
    <source>
        <dbReference type="ARBA" id="ARBA00023002"/>
    </source>
</evidence>
<dbReference type="InterPro" id="IPR026992">
    <property type="entry name" value="DIOX_N"/>
</dbReference>
<reference evidence="11" key="1">
    <citation type="journal article" date="2019" name="Toxins">
        <title>Detection of Abrin-Like and Prepropulchellin-Like Toxin Genes and Transcripts Using Whole Genome Sequencing and Full-Length Transcript Sequencing of Abrus precatorius.</title>
        <authorList>
            <person name="Hovde B.T."/>
            <person name="Daligault H.E."/>
            <person name="Hanschen E.R."/>
            <person name="Kunde Y.A."/>
            <person name="Johnson M.B."/>
            <person name="Starkenburg S.R."/>
            <person name="Johnson S.L."/>
        </authorList>
    </citation>
    <scope>NUCLEOTIDE SEQUENCE [LARGE SCALE GENOMIC DNA]</scope>
</reference>
<dbReference type="SUPFAM" id="SSF51197">
    <property type="entry name" value="Clavaminate synthase-like"/>
    <property type="match status" value="1"/>
</dbReference>
<evidence type="ECO:0000256" key="8">
    <source>
        <dbReference type="ARBA" id="ARBA00050508"/>
    </source>
</evidence>
<dbReference type="InterPro" id="IPR005123">
    <property type="entry name" value="Oxoglu/Fe-dep_dioxygenase_dom"/>
</dbReference>
<comment type="similarity">
    <text evidence="7">Belongs to the iron/ascorbate-dependent oxidoreductase family. GA20OX subfamily.</text>
</comment>
<dbReference type="PRINTS" id="PR00682">
    <property type="entry name" value="IPNSYNTHASE"/>
</dbReference>
<keyword evidence="11" id="KW-1185">Reference proteome</keyword>
<dbReference type="InterPro" id="IPR027443">
    <property type="entry name" value="IPNS-like_sf"/>
</dbReference>
<accession>A0A8B8MM53</accession>
<dbReference type="GO" id="GO:0045544">
    <property type="term" value="F:gibberellin 20-oxidase activity"/>
    <property type="evidence" value="ECO:0007669"/>
    <property type="project" value="UniProtKB-ARBA"/>
</dbReference>
<keyword evidence="3 9" id="KW-0479">Metal-binding</keyword>
<dbReference type="InterPro" id="IPR050231">
    <property type="entry name" value="Iron_ascorbate_oxido_reductase"/>
</dbReference>
<evidence type="ECO:0000256" key="1">
    <source>
        <dbReference type="ARBA" id="ARBA00001961"/>
    </source>
</evidence>
<dbReference type="KEGG" id="aprc:113874276"/>
<dbReference type="PROSITE" id="PS51471">
    <property type="entry name" value="FE2OG_OXY"/>
    <property type="match status" value="1"/>
</dbReference>
<organism evidence="11 12">
    <name type="scientific">Abrus precatorius</name>
    <name type="common">Indian licorice</name>
    <name type="synonym">Glycine abrus</name>
    <dbReference type="NCBI Taxonomy" id="3816"/>
    <lineage>
        <taxon>Eukaryota</taxon>
        <taxon>Viridiplantae</taxon>
        <taxon>Streptophyta</taxon>
        <taxon>Embryophyta</taxon>
        <taxon>Tracheophyta</taxon>
        <taxon>Spermatophyta</taxon>
        <taxon>Magnoliopsida</taxon>
        <taxon>eudicotyledons</taxon>
        <taxon>Gunneridae</taxon>
        <taxon>Pentapetalae</taxon>
        <taxon>rosids</taxon>
        <taxon>fabids</taxon>
        <taxon>Fabales</taxon>
        <taxon>Fabaceae</taxon>
        <taxon>Papilionoideae</taxon>
        <taxon>50 kb inversion clade</taxon>
        <taxon>NPAAA clade</taxon>
        <taxon>indigoferoid/millettioid clade</taxon>
        <taxon>Abreae</taxon>
        <taxon>Abrus</taxon>
    </lineage>
</organism>
<sequence>MDSGLCLVSSLNHQEVQSRFFDPSWLQTQSHVPMNFVWPKECLADANEEFQAPLVDLEGFLRGDDEATHSAVKLLRKACSTHGFFQVINHGVDSLLIDEAYDQMDAFFKLPIHRKLCVRKKAGSMWGYSGAHADRFSSKLPWKETLSFPFHDKTLEPVVTNYFNSTLGKDFDDAGVGFQKYCEAMKELGMKLLELLATSLGVDKLSYKDMFEDGCSIMRCNYYPSCQEPSLALGTGPHCDPTSLTILHQDQVGGLDVFSDNKWQTVRPRHDALVVNIGDTFTALSNGRYKSCLHRAVVNKYKERRSLAFFLCPKEDKMVRAPEDIVRRDGTKQYPDFTWSNLLEFTQKYYRADEATLQNFTKWLLSSKLQINPLS</sequence>
<evidence type="ECO:0000256" key="2">
    <source>
        <dbReference type="ARBA" id="ARBA00004972"/>
    </source>
</evidence>
<evidence type="ECO:0000256" key="6">
    <source>
        <dbReference type="ARBA" id="ARBA00037909"/>
    </source>
</evidence>